<feature type="compositionally biased region" description="Basic and acidic residues" evidence="1">
    <location>
        <begin position="1"/>
        <end position="18"/>
    </location>
</feature>
<protein>
    <submittedName>
        <fullName evidence="2">Uncharacterized protein</fullName>
    </submittedName>
</protein>
<name>A0A6N2MB99_SALVM</name>
<gene>
    <name evidence="2" type="ORF">SVIM_LOCUS348426</name>
</gene>
<proteinExistence type="predicted"/>
<evidence type="ECO:0000313" key="2">
    <source>
        <dbReference type="EMBL" id="VFU51501.1"/>
    </source>
</evidence>
<dbReference type="EMBL" id="CAADRP010001763">
    <property type="protein sequence ID" value="VFU51501.1"/>
    <property type="molecule type" value="Genomic_DNA"/>
</dbReference>
<sequence length="43" mass="4766">MVRNQREFGGREEDKVLETEGAATATGWTGDGNMLSWEYSTAN</sequence>
<feature type="region of interest" description="Disordered" evidence="1">
    <location>
        <begin position="1"/>
        <end position="33"/>
    </location>
</feature>
<reference evidence="2" key="1">
    <citation type="submission" date="2019-03" db="EMBL/GenBank/DDBJ databases">
        <authorList>
            <person name="Mank J."/>
            <person name="Almeida P."/>
        </authorList>
    </citation>
    <scope>NUCLEOTIDE SEQUENCE</scope>
    <source>
        <strain evidence="2">78183</strain>
    </source>
</reference>
<evidence type="ECO:0000256" key="1">
    <source>
        <dbReference type="SAM" id="MobiDB-lite"/>
    </source>
</evidence>
<accession>A0A6N2MB99</accession>
<dbReference type="AlphaFoldDB" id="A0A6N2MB99"/>
<organism evidence="2">
    <name type="scientific">Salix viminalis</name>
    <name type="common">Common osier</name>
    <name type="synonym">Basket willow</name>
    <dbReference type="NCBI Taxonomy" id="40686"/>
    <lineage>
        <taxon>Eukaryota</taxon>
        <taxon>Viridiplantae</taxon>
        <taxon>Streptophyta</taxon>
        <taxon>Embryophyta</taxon>
        <taxon>Tracheophyta</taxon>
        <taxon>Spermatophyta</taxon>
        <taxon>Magnoliopsida</taxon>
        <taxon>eudicotyledons</taxon>
        <taxon>Gunneridae</taxon>
        <taxon>Pentapetalae</taxon>
        <taxon>rosids</taxon>
        <taxon>fabids</taxon>
        <taxon>Malpighiales</taxon>
        <taxon>Salicaceae</taxon>
        <taxon>Saliceae</taxon>
        <taxon>Salix</taxon>
    </lineage>
</organism>